<dbReference type="InterPro" id="IPR037066">
    <property type="entry name" value="Plug_dom_sf"/>
</dbReference>
<evidence type="ECO:0000256" key="10">
    <source>
        <dbReference type="SAM" id="SignalP"/>
    </source>
</evidence>
<name>A0ABW3JZM1_9BACT</name>
<keyword evidence="10" id="KW-0732">Signal</keyword>
<organism evidence="13 14">
    <name type="scientific">Ohtaekwangia kribbensis</name>
    <dbReference type="NCBI Taxonomy" id="688913"/>
    <lineage>
        <taxon>Bacteria</taxon>
        <taxon>Pseudomonadati</taxon>
        <taxon>Bacteroidota</taxon>
        <taxon>Cytophagia</taxon>
        <taxon>Cytophagales</taxon>
        <taxon>Fulvivirgaceae</taxon>
        <taxon>Ohtaekwangia</taxon>
    </lineage>
</organism>
<evidence type="ECO:0000256" key="9">
    <source>
        <dbReference type="RuleBase" id="RU003357"/>
    </source>
</evidence>
<dbReference type="Gene3D" id="2.170.130.10">
    <property type="entry name" value="TonB-dependent receptor, plug domain"/>
    <property type="match status" value="1"/>
</dbReference>
<dbReference type="InterPro" id="IPR039426">
    <property type="entry name" value="TonB-dep_rcpt-like"/>
</dbReference>
<evidence type="ECO:0000256" key="8">
    <source>
        <dbReference type="PROSITE-ProRule" id="PRU01360"/>
    </source>
</evidence>
<keyword evidence="2 8" id="KW-0813">Transport</keyword>
<sequence length="1006" mass="108952">MKRYILFIFLALPFTTVYAQDLINGTIKDDTGQPLPGATVFIKGTSVHAVADADGNFTIAAGKVFPFTIQVNSVGYQTQEIEIYELTGEAAEVVLKSDNILDAVVVVGYGTQKKSELTGAIASVSETILKQPISSVDRALNGAAPGVQVTQTSGQPGGGVSIRIRGGSSIQGGNEPLYVIDGYPVYNNAVSTGAVTGASINPLSSINPADIESIDILKDASSTAIYGSRGANGVIIITTKKGKADQNIITYDVSYGVQTLRKKIDLLNAKQFASLRNDALYDTTPANGRFQYLTQEQIDQLGEGTDWQDEAFRSAAVQNHQLSLSGGTQKTRYAISGNYFNQDGIIRSTDFERYSARVNIDTRPTDRLTFGLNFTGSKSNANIAPNGIVSALLTMPPTATIYEPDGSYTLRNPFENIFSNPIASLNEQINKTKSTRLLGTAFGEYTLLDGLTLKVLFGTDITDTKDENYIPSTIYEGVTTNGAASIGIFNASSWLNENTLTYTKDFGDHSVNILAGFTQQEYTADIVRTGATNFVTDNVTYNSLQDGAVTTRPYSNNTAWALLSYLGRANYNYAHKYYLTASIRTDGSSRFGKNNKWGYFPSAAVSWKISEENFFDGLSSAISDLKIRASYGATGNQEIGEYQSLATLRSITYLFGDNLVTGFTPNGIANSDLGWETTNQFDAGIDIGLLNNRVSVTLDGYYKKTKNLLLNVEIPWTSGQATSLQNYGAVENKGIELGINTSNLEGALTWTTNINFSLNRNKVVSIGGGSDSYLSGNYIVKVGQPLGTYYGTVTDGILQTGEEATKGKYTGNATPKAGDRLYKDVSGDSQFTTALDRTIIGSAQPDFMFGITNNFTWKGFDLSFFFQGVVGNEILNGNKQTLELFNGQQNASTSALDRWTESNPSNTIPRAKLDPAPVFSDRLIEDGSFVRLKSLSLGYIVPRQLIERIRLSNLRIYVIGQNLLTWTKYTGFDPEVTSGNNTVSQGTDTGIYPVSRTISAGLSVTF</sequence>
<gene>
    <name evidence="13" type="ORF">ACFQ21_07620</name>
</gene>
<evidence type="ECO:0000313" key="14">
    <source>
        <dbReference type="Proteomes" id="UP001597112"/>
    </source>
</evidence>
<comment type="caution">
    <text evidence="13">The sequence shown here is derived from an EMBL/GenBank/DDBJ whole genome shotgun (WGS) entry which is preliminary data.</text>
</comment>
<keyword evidence="4 8" id="KW-0812">Transmembrane</keyword>
<dbReference type="InterPro" id="IPR036942">
    <property type="entry name" value="Beta-barrel_TonB_sf"/>
</dbReference>
<evidence type="ECO:0000256" key="1">
    <source>
        <dbReference type="ARBA" id="ARBA00004571"/>
    </source>
</evidence>
<evidence type="ECO:0000259" key="11">
    <source>
        <dbReference type="Pfam" id="PF00593"/>
    </source>
</evidence>
<feature type="signal peptide" evidence="10">
    <location>
        <begin position="1"/>
        <end position="19"/>
    </location>
</feature>
<dbReference type="NCBIfam" id="TIGR04057">
    <property type="entry name" value="SusC_RagA_signa"/>
    <property type="match status" value="1"/>
</dbReference>
<evidence type="ECO:0000259" key="12">
    <source>
        <dbReference type="Pfam" id="PF07715"/>
    </source>
</evidence>
<evidence type="ECO:0000256" key="7">
    <source>
        <dbReference type="ARBA" id="ARBA00023237"/>
    </source>
</evidence>
<comment type="subcellular location">
    <subcellularLocation>
        <location evidence="1 8">Cell outer membrane</location>
        <topology evidence="1 8">Multi-pass membrane protein</topology>
    </subcellularLocation>
</comment>
<dbReference type="InterPro" id="IPR012910">
    <property type="entry name" value="Plug_dom"/>
</dbReference>
<protein>
    <submittedName>
        <fullName evidence="13">SusC/RagA family TonB-linked outer membrane protein</fullName>
    </submittedName>
</protein>
<dbReference type="InterPro" id="IPR008969">
    <property type="entry name" value="CarboxyPept-like_regulatory"/>
</dbReference>
<dbReference type="InterPro" id="IPR023996">
    <property type="entry name" value="TonB-dep_OMP_SusC/RagA"/>
</dbReference>
<proteinExistence type="inferred from homology"/>
<evidence type="ECO:0000313" key="13">
    <source>
        <dbReference type="EMBL" id="MFD0999170.1"/>
    </source>
</evidence>
<dbReference type="Gene3D" id="2.60.40.1120">
    <property type="entry name" value="Carboxypeptidase-like, regulatory domain"/>
    <property type="match status" value="1"/>
</dbReference>
<dbReference type="Pfam" id="PF07715">
    <property type="entry name" value="Plug"/>
    <property type="match status" value="1"/>
</dbReference>
<dbReference type="InterPro" id="IPR023997">
    <property type="entry name" value="TonB-dep_OMP_SusC/RagA_CS"/>
</dbReference>
<feature type="chain" id="PRO_5046086688" evidence="10">
    <location>
        <begin position="20"/>
        <end position="1006"/>
    </location>
</feature>
<keyword evidence="14" id="KW-1185">Reference proteome</keyword>
<keyword evidence="6 8" id="KW-0472">Membrane</keyword>
<accession>A0ABW3JZM1</accession>
<evidence type="ECO:0000256" key="3">
    <source>
        <dbReference type="ARBA" id="ARBA00022452"/>
    </source>
</evidence>
<dbReference type="RefSeq" id="WP_377577139.1">
    <property type="nucleotide sequence ID" value="NZ_JBHTKA010000001.1"/>
</dbReference>
<dbReference type="Proteomes" id="UP001597112">
    <property type="component" value="Unassembled WGS sequence"/>
</dbReference>
<keyword evidence="7 8" id="KW-0998">Cell outer membrane</keyword>
<feature type="domain" description="TonB-dependent receptor plug" evidence="12">
    <location>
        <begin position="114"/>
        <end position="234"/>
    </location>
</feature>
<evidence type="ECO:0000256" key="4">
    <source>
        <dbReference type="ARBA" id="ARBA00022692"/>
    </source>
</evidence>
<dbReference type="SUPFAM" id="SSF56935">
    <property type="entry name" value="Porins"/>
    <property type="match status" value="1"/>
</dbReference>
<dbReference type="SUPFAM" id="SSF49464">
    <property type="entry name" value="Carboxypeptidase regulatory domain-like"/>
    <property type="match status" value="1"/>
</dbReference>
<evidence type="ECO:0000256" key="2">
    <source>
        <dbReference type="ARBA" id="ARBA00022448"/>
    </source>
</evidence>
<evidence type="ECO:0000256" key="5">
    <source>
        <dbReference type="ARBA" id="ARBA00023077"/>
    </source>
</evidence>
<dbReference type="Pfam" id="PF00593">
    <property type="entry name" value="TonB_dep_Rec_b-barrel"/>
    <property type="match status" value="1"/>
</dbReference>
<dbReference type="Gene3D" id="2.40.170.20">
    <property type="entry name" value="TonB-dependent receptor, beta-barrel domain"/>
    <property type="match status" value="1"/>
</dbReference>
<dbReference type="Pfam" id="PF13715">
    <property type="entry name" value="CarbopepD_reg_2"/>
    <property type="match status" value="1"/>
</dbReference>
<keyword evidence="3 8" id="KW-1134">Transmembrane beta strand</keyword>
<reference evidence="14" key="1">
    <citation type="journal article" date="2019" name="Int. J. Syst. Evol. Microbiol.">
        <title>The Global Catalogue of Microorganisms (GCM) 10K type strain sequencing project: providing services to taxonomists for standard genome sequencing and annotation.</title>
        <authorList>
            <consortium name="The Broad Institute Genomics Platform"/>
            <consortium name="The Broad Institute Genome Sequencing Center for Infectious Disease"/>
            <person name="Wu L."/>
            <person name="Ma J."/>
        </authorList>
    </citation>
    <scope>NUCLEOTIDE SEQUENCE [LARGE SCALE GENOMIC DNA]</scope>
    <source>
        <strain evidence="14">CCUG 58938</strain>
    </source>
</reference>
<evidence type="ECO:0000256" key="6">
    <source>
        <dbReference type="ARBA" id="ARBA00023136"/>
    </source>
</evidence>
<comment type="similarity">
    <text evidence="8 9">Belongs to the TonB-dependent receptor family.</text>
</comment>
<feature type="domain" description="TonB-dependent receptor-like beta-barrel" evidence="11">
    <location>
        <begin position="431"/>
        <end position="778"/>
    </location>
</feature>
<dbReference type="InterPro" id="IPR000531">
    <property type="entry name" value="Beta-barrel_TonB"/>
</dbReference>
<dbReference type="EMBL" id="JBHTKA010000001">
    <property type="protein sequence ID" value="MFD0999170.1"/>
    <property type="molecule type" value="Genomic_DNA"/>
</dbReference>
<dbReference type="PROSITE" id="PS52016">
    <property type="entry name" value="TONB_DEPENDENT_REC_3"/>
    <property type="match status" value="1"/>
</dbReference>
<keyword evidence="5 9" id="KW-0798">TonB box</keyword>
<dbReference type="NCBIfam" id="TIGR04056">
    <property type="entry name" value="OMP_RagA_SusC"/>
    <property type="match status" value="1"/>
</dbReference>